<reference evidence="2 3" key="1">
    <citation type="submission" date="2018-11" db="EMBL/GenBank/DDBJ databases">
        <title>Genomes From Bacteria Associated with the Canine Oral Cavity: a Test Case for Automated Genome-Based Taxonomic Assignment.</title>
        <authorList>
            <person name="Coil D.A."/>
            <person name="Jospin G."/>
            <person name="Darling A.E."/>
            <person name="Wallis C."/>
            <person name="Davis I.J."/>
            <person name="Harris S."/>
            <person name="Eisen J.A."/>
            <person name="Holcombe L.J."/>
            <person name="O'Flynn C."/>
        </authorList>
    </citation>
    <scope>NUCLEOTIDE SEQUENCE [LARGE SCALE GENOMIC DNA]</scope>
    <source>
        <strain evidence="2 3">OH887_COT-365</strain>
    </source>
</reference>
<keyword evidence="1" id="KW-0812">Transmembrane</keyword>
<feature type="transmembrane region" description="Helical" evidence="1">
    <location>
        <begin position="6"/>
        <end position="25"/>
    </location>
</feature>
<evidence type="ECO:0000313" key="2">
    <source>
        <dbReference type="EMBL" id="RRD03677.1"/>
    </source>
</evidence>
<evidence type="ECO:0000313" key="3">
    <source>
        <dbReference type="Proteomes" id="UP000280819"/>
    </source>
</evidence>
<dbReference type="RefSeq" id="WP_124845553.1">
    <property type="nucleotide sequence ID" value="NZ_RQZG01000017.1"/>
</dbReference>
<name>A0A3P1T2E0_9ACTN</name>
<accession>A0A3P1T2E0</accession>
<dbReference type="OrthoDB" id="3637276at2"/>
<proteinExistence type="predicted"/>
<dbReference type="AlphaFoldDB" id="A0A3P1T2E0"/>
<sequence length="78" mass="8359">MSSGDTTLFGVVSLIFPAVAHWMMFEKAGAAGWKCSTPFRNGCTALKIARGNGWLSLLSPIVTMILGFGDARYRGSQC</sequence>
<protein>
    <submittedName>
        <fullName evidence="2">Uncharacterized protein</fullName>
    </submittedName>
</protein>
<organism evidence="2 3">
    <name type="scientific">Arachnia propionica</name>
    <dbReference type="NCBI Taxonomy" id="1750"/>
    <lineage>
        <taxon>Bacteria</taxon>
        <taxon>Bacillati</taxon>
        <taxon>Actinomycetota</taxon>
        <taxon>Actinomycetes</taxon>
        <taxon>Propionibacteriales</taxon>
        <taxon>Propionibacteriaceae</taxon>
        <taxon>Arachnia</taxon>
    </lineage>
</organism>
<comment type="caution">
    <text evidence="2">The sequence shown here is derived from an EMBL/GenBank/DDBJ whole genome shotgun (WGS) entry which is preliminary data.</text>
</comment>
<evidence type="ECO:0000256" key="1">
    <source>
        <dbReference type="SAM" id="Phobius"/>
    </source>
</evidence>
<gene>
    <name evidence="2" type="ORF">EII34_12755</name>
</gene>
<keyword evidence="1" id="KW-1133">Transmembrane helix</keyword>
<keyword evidence="1" id="KW-0472">Membrane</keyword>
<dbReference type="EMBL" id="RQZG01000017">
    <property type="protein sequence ID" value="RRD03677.1"/>
    <property type="molecule type" value="Genomic_DNA"/>
</dbReference>
<dbReference type="Proteomes" id="UP000280819">
    <property type="component" value="Unassembled WGS sequence"/>
</dbReference>